<comment type="catalytic activity">
    <reaction evidence="2">
        <text>2 GTP = 3',3'-c-di-GMP + 2 diphosphate</text>
        <dbReference type="Rhea" id="RHEA:24898"/>
        <dbReference type="ChEBI" id="CHEBI:33019"/>
        <dbReference type="ChEBI" id="CHEBI:37565"/>
        <dbReference type="ChEBI" id="CHEBI:58805"/>
        <dbReference type="EC" id="2.7.7.65"/>
    </reaction>
</comment>
<dbReference type="InterPro" id="IPR011990">
    <property type="entry name" value="TPR-like_helical_dom_sf"/>
</dbReference>
<feature type="region of interest" description="Disordered" evidence="3">
    <location>
        <begin position="553"/>
        <end position="579"/>
    </location>
</feature>
<dbReference type="CDD" id="cd01949">
    <property type="entry name" value="GGDEF"/>
    <property type="match status" value="1"/>
</dbReference>
<comment type="caution">
    <text evidence="5">The sequence shown here is derived from an EMBL/GenBank/DDBJ whole genome shotgun (WGS) entry which is preliminary data.</text>
</comment>
<gene>
    <name evidence="5" type="ORF">NG900_14505</name>
</gene>
<dbReference type="Gene3D" id="3.30.70.270">
    <property type="match status" value="1"/>
</dbReference>
<evidence type="ECO:0000256" key="3">
    <source>
        <dbReference type="SAM" id="MobiDB-lite"/>
    </source>
</evidence>
<accession>A0ABT1AM77</accession>
<reference evidence="5" key="1">
    <citation type="submission" date="2022-06" db="EMBL/GenBank/DDBJ databases">
        <authorList>
            <person name="Lu C.-H."/>
        </authorList>
    </citation>
    <scope>NUCLEOTIDE SEQUENCE</scope>
    <source>
        <strain evidence="5">21MJYT02-11</strain>
    </source>
</reference>
<dbReference type="EMBL" id="JAMXHT010000005">
    <property type="protein sequence ID" value="MCO5399406.1"/>
    <property type="molecule type" value="Genomic_DNA"/>
</dbReference>
<dbReference type="SMART" id="SM00267">
    <property type="entry name" value="GGDEF"/>
    <property type="match status" value="1"/>
</dbReference>
<dbReference type="InterPro" id="IPR029787">
    <property type="entry name" value="Nucleotide_cyclase"/>
</dbReference>
<sequence>MGAACGETLSHDLERLLTRALAGLDAGESHRARALAQSALGLAKAAADTAMEARALACLAYCDRLAFRLQRAADTSQRAVHLFQATGDIAGEIDALNTLAHTSIMLGRDIEALEAALLGVKLAEQHGSPHQLALAFNCLGVVCAWGGYFSEADDACARACEVARHCAPIRSAYQPCLNRAFAEQLRLAKGRYEAGHQPDLERLDQLVGEYRRMEEGGAATFLASGFGLMGPVMSCVIAGFLACWRGDASTADAELRAARASLGKLGFTLWLNAYADWLEAEIACVRQDWTAAQALVTRMTAASDKRAHEQLSRMGYLLLHHIHERQGLEALAGQALRQLWCLERRVRADNLASRARVVGWQLTARQSEAELLELKMNSRQFERWSFEDALTRIANRRCLEQNLSNALRLASDLGQAVSIAFIDVDGFKAINDRFGHAVGDRVLSALASILSAQVREDDLPARLAGDEFVVLFTRTDCALAAQICLRIVCAVRDFDWEAISPGLRVSISLGVAQAEAGDSVDALLHRGDLAMYLDKKDAMHTHRFLRMSDTHATHGDDRRELDGPRRARARHRSEAHVGL</sequence>
<dbReference type="Gene3D" id="1.25.40.10">
    <property type="entry name" value="Tetratricopeptide repeat domain"/>
    <property type="match status" value="1"/>
</dbReference>
<dbReference type="InterPro" id="IPR050469">
    <property type="entry name" value="Diguanylate_Cyclase"/>
</dbReference>
<evidence type="ECO:0000256" key="1">
    <source>
        <dbReference type="ARBA" id="ARBA00012528"/>
    </source>
</evidence>
<dbReference type="PANTHER" id="PTHR45138:SF9">
    <property type="entry name" value="DIGUANYLATE CYCLASE DGCM-RELATED"/>
    <property type="match status" value="1"/>
</dbReference>
<dbReference type="SUPFAM" id="SSF55073">
    <property type="entry name" value="Nucleotide cyclase"/>
    <property type="match status" value="1"/>
</dbReference>
<dbReference type="InterPro" id="IPR043128">
    <property type="entry name" value="Rev_trsase/Diguanyl_cyclase"/>
</dbReference>
<evidence type="ECO:0000259" key="4">
    <source>
        <dbReference type="PROSITE" id="PS50887"/>
    </source>
</evidence>
<dbReference type="InterPro" id="IPR000160">
    <property type="entry name" value="GGDEF_dom"/>
</dbReference>
<dbReference type="Pfam" id="PF00990">
    <property type="entry name" value="GGDEF"/>
    <property type="match status" value="1"/>
</dbReference>
<reference evidence="5" key="2">
    <citation type="journal article" date="2023" name="Front. Microbiol.">
        <title>Ralstonia chuxiongensis sp. nov., Ralstonia mojiangensis sp. nov., and Ralstonia soli sp. nov., isolated from tobacco fields, are three novel species in the family Burkholderiaceae.</title>
        <authorList>
            <person name="Lu C.H."/>
            <person name="Zhang Y.Y."/>
            <person name="Jiang N."/>
            <person name="Chen W."/>
            <person name="Shao X."/>
            <person name="Zhao Z.M."/>
            <person name="Lu W.L."/>
            <person name="Hu X."/>
            <person name="Xi Y.X."/>
            <person name="Zou S.Y."/>
            <person name="Wei Q.J."/>
            <person name="Lin Z.L."/>
            <person name="Gong L."/>
            <person name="Gai X.T."/>
            <person name="Zhang L.Q."/>
            <person name="Li J.Y."/>
            <person name="Jin Y."/>
            <person name="Xia Z.Y."/>
        </authorList>
    </citation>
    <scope>NUCLEOTIDE SEQUENCE</scope>
    <source>
        <strain evidence="5">21MJYT02-11</strain>
    </source>
</reference>
<dbReference type="NCBIfam" id="TIGR00254">
    <property type="entry name" value="GGDEF"/>
    <property type="match status" value="1"/>
</dbReference>
<feature type="domain" description="GGDEF" evidence="4">
    <location>
        <begin position="415"/>
        <end position="547"/>
    </location>
</feature>
<organism evidence="5 6">
    <name type="scientific">Ralstonia soli</name>
    <dbReference type="NCBI Taxonomy" id="2953896"/>
    <lineage>
        <taxon>Bacteria</taxon>
        <taxon>Pseudomonadati</taxon>
        <taxon>Pseudomonadota</taxon>
        <taxon>Betaproteobacteria</taxon>
        <taxon>Burkholderiales</taxon>
        <taxon>Burkholderiaceae</taxon>
        <taxon>Ralstonia</taxon>
    </lineage>
</organism>
<keyword evidence="6" id="KW-1185">Reference proteome</keyword>
<dbReference type="PROSITE" id="PS50887">
    <property type="entry name" value="GGDEF"/>
    <property type="match status" value="1"/>
</dbReference>
<evidence type="ECO:0000313" key="5">
    <source>
        <dbReference type="EMBL" id="MCO5399406.1"/>
    </source>
</evidence>
<dbReference type="Proteomes" id="UP001162811">
    <property type="component" value="Unassembled WGS sequence"/>
</dbReference>
<proteinExistence type="predicted"/>
<evidence type="ECO:0000313" key="6">
    <source>
        <dbReference type="Proteomes" id="UP001162811"/>
    </source>
</evidence>
<dbReference type="EC" id="2.7.7.65" evidence="1"/>
<protein>
    <recommendedName>
        <fullName evidence="1">diguanylate cyclase</fullName>
        <ecNumber evidence="1">2.7.7.65</ecNumber>
    </recommendedName>
</protein>
<dbReference type="SUPFAM" id="SSF48452">
    <property type="entry name" value="TPR-like"/>
    <property type="match status" value="1"/>
</dbReference>
<name>A0ABT1AM77_9RALS</name>
<dbReference type="PANTHER" id="PTHR45138">
    <property type="entry name" value="REGULATORY COMPONENTS OF SENSORY TRANSDUCTION SYSTEM"/>
    <property type="match status" value="1"/>
</dbReference>
<dbReference type="RefSeq" id="WP_252681551.1">
    <property type="nucleotide sequence ID" value="NZ_JAMXHT010000005.1"/>
</dbReference>
<evidence type="ECO:0000256" key="2">
    <source>
        <dbReference type="ARBA" id="ARBA00034247"/>
    </source>
</evidence>
<feature type="compositionally biased region" description="Basic and acidic residues" evidence="3">
    <location>
        <begin position="553"/>
        <end position="565"/>
    </location>
</feature>